<protein>
    <submittedName>
        <fullName evidence="1">Uncharacterized protein</fullName>
    </submittedName>
</protein>
<proteinExistence type="predicted"/>
<evidence type="ECO:0000313" key="2">
    <source>
        <dbReference type="Proteomes" id="UP000283090"/>
    </source>
</evidence>
<dbReference type="RefSeq" id="XP_067491119.1">
    <property type="nucleotide sequence ID" value="XM_067632896.1"/>
</dbReference>
<comment type="caution">
    <text evidence="1">The sequence shown here is derived from an EMBL/GenBank/DDBJ whole genome shotgun (WGS) entry which is preliminary data.</text>
</comment>
<keyword evidence="2" id="KW-1185">Reference proteome</keyword>
<dbReference type="Proteomes" id="UP000283090">
    <property type="component" value="Unassembled WGS sequence"/>
</dbReference>
<sequence length="69" mass="7642">MDVDVDYVDMAVDIGVDVDADIVEEEEELAVVDMNGIDRSKDTAQTLVGRKYRKKGGRSVVRPDTSLQI</sequence>
<dbReference type="GeneID" id="93586204"/>
<name>A0A437A349_ARTFL</name>
<dbReference type="EMBL" id="SAEB01000006">
    <property type="protein sequence ID" value="RVD85575.1"/>
    <property type="molecule type" value="Genomic_DNA"/>
</dbReference>
<organism evidence="1 2">
    <name type="scientific">Arthrobotrys flagrans</name>
    <name type="common">Nematode-trapping fungus</name>
    <name type="synonym">Trichothecium flagrans</name>
    <dbReference type="NCBI Taxonomy" id="97331"/>
    <lineage>
        <taxon>Eukaryota</taxon>
        <taxon>Fungi</taxon>
        <taxon>Dikarya</taxon>
        <taxon>Ascomycota</taxon>
        <taxon>Pezizomycotina</taxon>
        <taxon>Orbiliomycetes</taxon>
        <taxon>Orbiliales</taxon>
        <taxon>Orbiliaceae</taxon>
        <taxon>Arthrobotrys</taxon>
    </lineage>
</organism>
<gene>
    <name evidence="1" type="ORF">DFL_003893</name>
</gene>
<dbReference type="AlphaFoldDB" id="A0A437A349"/>
<reference evidence="1 2" key="1">
    <citation type="submission" date="2019-01" db="EMBL/GenBank/DDBJ databases">
        <title>Intercellular communication is required for trap formation in the nematode-trapping fungus Duddingtonia flagrans.</title>
        <authorList>
            <person name="Youssar L."/>
            <person name="Wernet V."/>
            <person name="Hensel N."/>
            <person name="Hildebrandt H.-G."/>
            <person name="Fischer R."/>
        </authorList>
    </citation>
    <scope>NUCLEOTIDE SEQUENCE [LARGE SCALE GENOMIC DNA]</scope>
    <source>
        <strain evidence="1 2">CBS H-5679</strain>
    </source>
</reference>
<dbReference type="VEuPathDB" id="FungiDB:DFL_003893"/>
<evidence type="ECO:0000313" key="1">
    <source>
        <dbReference type="EMBL" id="RVD85575.1"/>
    </source>
</evidence>
<accession>A0A437A349</accession>